<dbReference type="GO" id="GO:0005739">
    <property type="term" value="C:mitochondrion"/>
    <property type="evidence" value="ECO:0007669"/>
    <property type="project" value="GOC"/>
</dbReference>
<dbReference type="SUPFAM" id="SSF54565">
    <property type="entry name" value="Ribosomal protein S16"/>
    <property type="match status" value="1"/>
</dbReference>
<dbReference type="NCBIfam" id="TIGR00002">
    <property type="entry name" value="S16"/>
    <property type="match status" value="1"/>
</dbReference>
<comment type="subcellular location">
    <subcellularLocation>
        <location evidence="1 5">Plastid</location>
        <location evidence="1 5">Chloroplast</location>
    </subcellularLocation>
</comment>
<dbReference type="GO" id="GO:0032543">
    <property type="term" value="P:mitochondrial translation"/>
    <property type="evidence" value="ECO:0007669"/>
    <property type="project" value="TreeGrafter"/>
</dbReference>
<geneLocation type="chloroplast" evidence="6"/>
<evidence type="ECO:0000256" key="1">
    <source>
        <dbReference type="ARBA" id="ARBA00004229"/>
    </source>
</evidence>
<evidence type="ECO:0000256" key="3">
    <source>
        <dbReference type="ARBA" id="ARBA00022980"/>
    </source>
</evidence>
<dbReference type="Pfam" id="PF00886">
    <property type="entry name" value="Ribosomal_S16"/>
    <property type="match status" value="1"/>
</dbReference>
<name>A0A140E9S1_DRORT</name>
<dbReference type="PANTHER" id="PTHR12919:SF20">
    <property type="entry name" value="SMALL RIBOSOMAL SUBUNIT PROTEIN BS16M"/>
    <property type="match status" value="1"/>
</dbReference>
<dbReference type="GO" id="GO:0009507">
    <property type="term" value="C:chloroplast"/>
    <property type="evidence" value="ECO:0007669"/>
    <property type="project" value="UniProtKB-SubCell"/>
</dbReference>
<keyword evidence="4 5" id="KW-0687">Ribonucleoprotein</keyword>
<keyword evidence="6" id="KW-0934">Plastid</keyword>
<dbReference type="Gene3D" id="3.30.1320.10">
    <property type="match status" value="1"/>
</dbReference>
<dbReference type="AlphaFoldDB" id="A0A140E9S1"/>
<keyword evidence="3 5" id="KW-0689">Ribosomal protein</keyword>
<dbReference type="RefSeq" id="YP_009241272.1">
    <property type="nucleotide sequence ID" value="NC_029770.1"/>
</dbReference>
<reference evidence="6" key="1">
    <citation type="journal article" date="2019" name="Int. J. Mol. Sci.">
        <title>Plastid Genomes of Carnivorous Plants Drosera rotundifolia and Nepenthes x ventrata Reveal Evolutionary Patterns Resembling Those Observed in Parasitic Plants.</title>
        <authorList>
            <person name="Gruzdev E.V."/>
            <person name="Kadnikov V.V."/>
            <person name="Beletsky A.V."/>
            <person name="Kochieva E.Z."/>
            <person name="Mardanov A.V."/>
            <person name="Skryabin K.G."/>
            <person name="Ravin N.V."/>
        </authorList>
    </citation>
    <scope>NUCLEOTIDE SEQUENCE</scope>
</reference>
<gene>
    <name evidence="5 6" type="primary">rps16</name>
    <name evidence="6" type="ORF">GENE_0030</name>
</gene>
<dbReference type="PANTHER" id="PTHR12919">
    <property type="entry name" value="30S RIBOSOMAL PROTEIN S16"/>
    <property type="match status" value="1"/>
</dbReference>
<evidence type="ECO:0000256" key="5">
    <source>
        <dbReference type="HAMAP-Rule" id="MF_00385"/>
    </source>
</evidence>
<dbReference type="InterPro" id="IPR023803">
    <property type="entry name" value="Ribosomal_bS16_dom_sf"/>
</dbReference>
<dbReference type="InterPro" id="IPR000307">
    <property type="entry name" value="Ribosomal_bS16"/>
</dbReference>
<keyword evidence="6" id="KW-0150">Chloroplast</keyword>
<sequence>MIKLRLKRYGRKQGATYRIVAMDVRSRRDGRELGNVGFYDPIKNKTSLNELLILDFIQNGAKPTRTVSNLLKNADILKRKKEKRET</sequence>
<protein>
    <recommendedName>
        <fullName evidence="5">Small ribosomal subunit protein bS16c</fullName>
    </recommendedName>
</protein>
<comment type="similarity">
    <text evidence="2 5">Belongs to the bacterial ribosomal protein bS16 family.</text>
</comment>
<dbReference type="InterPro" id="IPR020592">
    <property type="entry name" value="Ribosomal_bS16_CS"/>
</dbReference>
<dbReference type="GO" id="GO:0003735">
    <property type="term" value="F:structural constituent of ribosome"/>
    <property type="evidence" value="ECO:0007669"/>
    <property type="project" value="InterPro"/>
</dbReference>
<evidence type="ECO:0000256" key="4">
    <source>
        <dbReference type="ARBA" id="ARBA00023274"/>
    </source>
</evidence>
<dbReference type="GO" id="GO:0015935">
    <property type="term" value="C:small ribosomal subunit"/>
    <property type="evidence" value="ECO:0007669"/>
    <property type="project" value="TreeGrafter"/>
</dbReference>
<dbReference type="HAMAP" id="MF_00385">
    <property type="entry name" value="Ribosomal_bS16"/>
    <property type="match status" value="1"/>
</dbReference>
<dbReference type="GeneID" id="27110411"/>
<organism evidence="6">
    <name type="scientific">Drosera rotundifolia</name>
    <name type="common">Roundleaf sundew</name>
    <dbReference type="NCBI Taxonomy" id="173423"/>
    <lineage>
        <taxon>Eukaryota</taxon>
        <taxon>Viridiplantae</taxon>
        <taxon>Streptophyta</taxon>
        <taxon>Embryophyta</taxon>
        <taxon>Tracheophyta</taxon>
        <taxon>Spermatophyta</taxon>
        <taxon>Magnoliopsida</taxon>
        <taxon>eudicotyledons</taxon>
        <taxon>Gunneridae</taxon>
        <taxon>Pentapetalae</taxon>
        <taxon>Caryophyllales</taxon>
        <taxon>Droseraceae</taxon>
        <taxon>Drosera</taxon>
    </lineage>
</organism>
<accession>A0A140E9S1</accession>
<evidence type="ECO:0000313" key="6">
    <source>
        <dbReference type="EMBL" id="AMK97284.1"/>
    </source>
</evidence>
<dbReference type="PROSITE" id="PS00732">
    <property type="entry name" value="RIBOSOMAL_S16"/>
    <property type="match status" value="1"/>
</dbReference>
<evidence type="ECO:0000256" key="2">
    <source>
        <dbReference type="ARBA" id="ARBA00006668"/>
    </source>
</evidence>
<dbReference type="EMBL" id="KU168830">
    <property type="protein sequence ID" value="AMK97284.1"/>
    <property type="molecule type" value="Genomic_DNA"/>
</dbReference>
<proteinExistence type="inferred from homology"/>